<reference evidence="3" key="1">
    <citation type="submission" date="2016-11" db="EMBL/GenBank/DDBJ databases">
        <authorList>
            <person name="Varghese N."/>
            <person name="Submissions S."/>
        </authorList>
    </citation>
    <scope>NUCLEOTIDE SEQUENCE [LARGE SCALE GENOMIC DNA]</scope>
    <source>
        <strain evidence="3">DSM 17957</strain>
    </source>
</reference>
<dbReference type="STRING" id="1121919.SAMN02745975_01009"/>
<dbReference type="RefSeq" id="WP_110940270.1">
    <property type="nucleotide sequence ID" value="NZ_FQZV01000011.1"/>
</dbReference>
<proteinExistence type="predicted"/>
<name>A0A1M6FHY0_9FIRM</name>
<sequence length="73" mass="8238">MRVSYKKLWKLLIDRDMKKKDLQLASGLSSTTIAKLSNHENVSMEVLIKVCATLGVDFGDIMELVPDLQDNTK</sequence>
<dbReference type="EMBL" id="FQZV01000011">
    <property type="protein sequence ID" value="SHI97202.1"/>
    <property type="molecule type" value="Genomic_DNA"/>
</dbReference>
<evidence type="ECO:0000259" key="1">
    <source>
        <dbReference type="PROSITE" id="PS50943"/>
    </source>
</evidence>
<dbReference type="AlphaFoldDB" id="A0A1M6FHY0"/>
<dbReference type="GO" id="GO:0003677">
    <property type="term" value="F:DNA binding"/>
    <property type="evidence" value="ECO:0007669"/>
    <property type="project" value="UniProtKB-KW"/>
</dbReference>
<evidence type="ECO:0000313" key="2">
    <source>
        <dbReference type="EMBL" id="SHI97202.1"/>
    </source>
</evidence>
<dbReference type="InterPro" id="IPR010982">
    <property type="entry name" value="Lambda_DNA-bd_dom_sf"/>
</dbReference>
<evidence type="ECO:0000313" key="3">
    <source>
        <dbReference type="Proteomes" id="UP000184536"/>
    </source>
</evidence>
<accession>A0A1M6FHY0</accession>
<protein>
    <submittedName>
        <fullName evidence="2">DNA-binding transcriptional regulator, XRE family</fullName>
    </submittedName>
</protein>
<dbReference type="PROSITE" id="PS50943">
    <property type="entry name" value="HTH_CROC1"/>
    <property type="match status" value="1"/>
</dbReference>
<dbReference type="Proteomes" id="UP000184536">
    <property type="component" value="Unassembled WGS sequence"/>
</dbReference>
<organism evidence="2 3">
    <name type="scientific">Geosporobacter subterraneus DSM 17957</name>
    <dbReference type="NCBI Taxonomy" id="1121919"/>
    <lineage>
        <taxon>Bacteria</taxon>
        <taxon>Bacillati</taxon>
        <taxon>Bacillota</taxon>
        <taxon>Clostridia</taxon>
        <taxon>Peptostreptococcales</taxon>
        <taxon>Thermotaleaceae</taxon>
        <taxon>Geosporobacter</taxon>
    </lineage>
</organism>
<dbReference type="OrthoDB" id="9804186at2"/>
<dbReference type="Pfam" id="PF13443">
    <property type="entry name" value="HTH_26"/>
    <property type="match status" value="1"/>
</dbReference>
<keyword evidence="3" id="KW-1185">Reference proteome</keyword>
<keyword evidence="2" id="KW-0238">DNA-binding</keyword>
<dbReference type="SUPFAM" id="SSF47413">
    <property type="entry name" value="lambda repressor-like DNA-binding domains"/>
    <property type="match status" value="1"/>
</dbReference>
<dbReference type="Gene3D" id="1.10.260.40">
    <property type="entry name" value="lambda repressor-like DNA-binding domains"/>
    <property type="match status" value="1"/>
</dbReference>
<feature type="domain" description="HTH cro/C1-type" evidence="1">
    <location>
        <begin position="8"/>
        <end position="61"/>
    </location>
</feature>
<dbReference type="InterPro" id="IPR001387">
    <property type="entry name" value="Cro/C1-type_HTH"/>
</dbReference>
<gene>
    <name evidence="2" type="ORF">SAMN02745975_01009</name>
</gene>